<dbReference type="PANTHER" id="PTHR31900:SF32">
    <property type="entry name" value="F-BOX_RNI_FBD-LIKE DOMAIN PROTEIN"/>
    <property type="match status" value="1"/>
</dbReference>
<feature type="region of interest" description="Disordered" evidence="1">
    <location>
        <begin position="12"/>
        <end position="33"/>
    </location>
</feature>
<evidence type="ECO:0000256" key="1">
    <source>
        <dbReference type="SAM" id="MobiDB-lite"/>
    </source>
</evidence>
<dbReference type="Gene3D" id="3.80.10.10">
    <property type="entry name" value="Ribonuclease Inhibitor"/>
    <property type="match status" value="3"/>
</dbReference>
<dbReference type="SUPFAM" id="SSF52047">
    <property type="entry name" value="RNI-like"/>
    <property type="match status" value="2"/>
</dbReference>
<feature type="domain" description="F-box" evidence="2">
    <location>
        <begin position="513"/>
        <end position="549"/>
    </location>
</feature>
<protein>
    <recommendedName>
        <fullName evidence="2">F-box domain-containing protein</fullName>
    </recommendedName>
</protein>
<dbReference type="Pfam" id="PF24758">
    <property type="entry name" value="LRR_At5g56370"/>
    <property type="match status" value="3"/>
</dbReference>
<accession>A0AAU9RTX3</accession>
<feature type="domain" description="F-box" evidence="2">
    <location>
        <begin position="34"/>
        <end position="70"/>
    </location>
</feature>
<dbReference type="EMBL" id="OU466859">
    <property type="protein sequence ID" value="CAH2051252.1"/>
    <property type="molecule type" value="Genomic_DNA"/>
</dbReference>
<dbReference type="InterPro" id="IPR053781">
    <property type="entry name" value="F-box_AtFBL13-like"/>
</dbReference>
<organism evidence="3 4">
    <name type="scientific">Thlaspi arvense</name>
    <name type="common">Field penny-cress</name>
    <dbReference type="NCBI Taxonomy" id="13288"/>
    <lineage>
        <taxon>Eukaryota</taxon>
        <taxon>Viridiplantae</taxon>
        <taxon>Streptophyta</taxon>
        <taxon>Embryophyta</taxon>
        <taxon>Tracheophyta</taxon>
        <taxon>Spermatophyta</taxon>
        <taxon>Magnoliopsida</taxon>
        <taxon>eudicotyledons</taxon>
        <taxon>Gunneridae</taxon>
        <taxon>Pentapetalae</taxon>
        <taxon>rosids</taxon>
        <taxon>malvids</taxon>
        <taxon>Brassicales</taxon>
        <taxon>Brassicaceae</taxon>
        <taxon>Thlaspideae</taxon>
        <taxon>Thlaspi</taxon>
    </lineage>
</organism>
<dbReference type="InterPro" id="IPR001810">
    <property type="entry name" value="F-box_dom"/>
</dbReference>
<gene>
    <name evidence="3" type="ORF">TAV2_LOCUS11254</name>
</gene>
<dbReference type="InterPro" id="IPR032675">
    <property type="entry name" value="LRR_dom_sf"/>
</dbReference>
<proteinExistence type="predicted"/>
<evidence type="ECO:0000313" key="3">
    <source>
        <dbReference type="EMBL" id="CAH2051252.1"/>
    </source>
</evidence>
<dbReference type="PANTHER" id="PTHR31900">
    <property type="entry name" value="F-BOX/RNI SUPERFAMILY PROTEIN-RELATED"/>
    <property type="match status" value="1"/>
</dbReference>
<dbReference type="SMART" id="SM00256">
    <property type="entry name" value="FBOX"/>
    <property type="match status" value="2"/>
</dbReference>
<dbReference type="CDD" id="cd22160">
    <property type="entry name" value="F-box_AtFBL13-like"/>
    <property type="match status" value="2"/>
</dbReference>
<dbReference type="InterPro" id="IPR036047">
    <property type="entry name" value="F-box-like_dom_sf"/>
</dbReference>
<reference evidence="3 4" key="1">
    <citation type="submission" date="2022-03" db="EMBL/GenBank/DDBJ databases">
        <authorList>
            <person name="Nunn A."/>
            <person name="Chopra R."/>
            <person name="Nunn A."/>
            <person name="Contreras Garrido A."/>
        </authorList>
    </citation>
    <scope>NUCLEOTIDE SEQUENCE [LARGE SCALE GENOMIC DNA]</scope>
</reference>
<dbReference type="Gene3D" id="1.20.1280.50">
    <property type="match status" value="2"/>
</dbReference>
<keyword evidence="4" id="KW-1185">Reference proteome</keyword>
<feature type="compositionally biased region" description="Basic residues" evidence="1">
    <location>
        <begin position="1017"/>
        <end position="1034"/>
    </location>
</feature>
<dbReference type="InterPro" id="IPR055411">
    <property type="entry name" value="LRR_FXL15/At3g58940/PEG3-like"/>
</dbReference>
<name>A0AAU9RTX3_THLAR</name>
<feature type="compositionally biased region" description="Basic residues" evidence="1">
    <location>
        <begin position="12"/>
        <end position="23"/>
    </location>
</feature>
<evidence type="ECO:0000313" key="4">
    <source>
        <dbReference type="Proteomes" id="UP000836841"/>
    </source>
</evidence>
<dbReference type="Proteomes" id="UP000836841">
    <property type="component" value="Chromosome 3"/>
</dbReference>
<dbReference type="Pfam" id="PF00646">
    <property type="entry name" value="F-box"/>
    <property type="match status" value="2"/>
</dbReference>
<sequence length="1465" mass="168301">MLVIIYLRRRKRRRKPRRRKSKRALMDPSINGGTDSISSMPDEILHHILSFLPIKPVIRTSFFSRRWRHVWCETPCLNFDCLKATPQDIMQTLKSYRATKIMSFHLTIPPHVPEPQIDEWMEFAVSRNVEKLSLFFHPSRKTYRFPDSFYRSSSLEQLSLNLYTIPGCTVSWKSLRILTLLDCGLRDNEPMANILSGSPVLETLRLGECFVERLDLSKSPSLRRLEIHPLFQRGRRPAEIVAPQIHYLRLAFSCEEPPTLVDVSSLAEASLYIRMGNYKYDPFRHGVLPTMVLEMLAKLQNVERLTFGGTLLQILSLAELCGLPFPTLKVQTLTVGTMFARSAIPGIARLLQNSPGLKKLRAHGTYAGRIKDTDMDIYLDSQGLHPEQCWRPKYEVFPTTYELNRMLKSCCKDAASKVVASFMEMLLRNGKTLETLVLGFKDIYELLQIPSTLCSNNNVSIVLKRYKYPVVVVLEGLVWKLGYKYPVERDVLRKPRGRKSKRALMDPSINGGTDIISCMPDEILHHILSFLPINLVIRTSFFSRRWRHVWCETPRLDFDCLDFDCRGREATAQDINQTLKSYRAPKITSLNISMPQRVPEPQVDKWVEFAISRNVEKLSLLFFGRSVSHEAYRFPESFYRSSSLEQLSLDFDMIPICTVSWKSLREVTLWDCGLHDESMAKILSGSPLLETLILGGCFVERLDLSKSSSLRRLESHPSICEDQGPAEIVAPQIHYMSLSFSYKEPPTLVDVSSLAEASLGIRIDGYGFLIKAGFLRKAGSLPAMVLEMLAKLQNVEKLTLGGTLLQILSLAELCGLPFPTLKVKTLTVETTMFVRSVIPGIARLLQNSPGLKKLITHGTYSRSIQDTDMDSYLDSQGLHPDQCWRPKYEKFPTTYEFSAMLKSCCKDAASKVVASFMEMLLRNGKTLETFVVKLEYVDEFDDVPKWFEELLQIPPTLCNNNDVSIVLRRPTFFIIYIPMCGREKDKSLLGTKRHEQYGGFFILFKRIRKMIGDRDVRRHRRKRLKKSRRRKSKRALMDPSINGGTDIISSMPDEILHHILSFLRIKPRHVWCETPCLDFGCLEATPQDIMQTLKSYRATKIMSFYLRIPQHVPEPQIDKWMEFDISRNVEKLSLFFDCSHKTYRFPDSFYCSSSLEQLSLDYDTIPRCTVSWKSLRKLTLWSCRLHEDESMANILSGSPLLETLILSGCFVERLDLSKSSSLRRLEIHPLFWEDQGPAEIVAPQIHYLSLAFSYKEPPTLVDVSSLIEVHIRIRMSSYGFLETMVLEMLPKLQNVERLNCEGTLLQILSAAELRGVAFPTLKVKTLTVETMYLCKICYSWYSKNSPGLKKLVVIVTHSGNIEDRYIDSYLESQGLSPDQCWRSKYEVFPTTDEFRKMLYRCEDMSKVVASFMEMALRNGNTLETLDVGFNDIYDCDGPIEKLNQIPPTLCNNNNVSIVLKRYSTF</sequence>
<dbReference type="PROSITE" id="PS50181">
    <property type="entry name" value="FBOX"/>
    <property type="match status" value="2"/>
</dbReference>
<dbReference type="SUPFAM" id="SSF81383">
    <property type="entry name" value="F-box domain"/>
    <property type="match status" value="2"/>
</dbReference>
<feature type="region of interest" description="Disordered" evidence="1">
    <location>
        <begin position="1016"/>
        <end position="1038"/>
    </location>
</feature>
<dbReference type="InterPro" id="IPR050232">
    <property type="entry name" value="FBL13/AtMIF1-like"/>
</dbReference>
<evidence type="ECO:0000259" key="2">
    <source>
        <dbReference type="PROSITE" id="PS50181"/>
    </source>
</evidence>